<accession>A0A7X1IWU2</accession>
<dbReference type="Proteomes" id="UP000584670">
    <property type="component" value="Unassembled WGS sequence"/>
</dbReference>
<evidence type="ECO:0000313" key="3">
    <source>
        <dbReference type="EMBL" id="MBC2900015.1"/>
    </source>
</evidence>
<dbReference type="Gene3D" id="3.40.50.1820">
    <property type="entry name" value="alpha/beta hydrolase"/>
    <property type="match status" value="1"/>
</dbReference>
<proteinExistence type="inferred from homology"/>
<keyword evidence="4" id="KW-1185">Reference proteome</keyword>
<gene>
    <name evidence="3" type="ORF">H4N64_00030</name>
</gene>
<dbReference type="PANTHER" id="PTHR11487">
    <property type="entry name" value="THIOESTERASE"/>
    <property type="match status" value="1"/>
</dbReference>
<dbReference type="Pfam" id="PF00975">
    <property type="entry name" value="Thioesterase"/>
    <property type="match status" value="1"/>
</dbReference>
<comment type="similarity">
    <text evidence="1">Belongs to the thioesterase family.</text>
</comment>
<dbReference type="RefSeq" id="WP_186279695.1">
    <property type="nucleotide sequence ID" value="NZ_JACMSF010000001.1"/>
</dbReference>
<dbReference type="AlphaFoldDB" id="A0A7X1IWU2"/>
<dbReference type="EMBL" id="JACMSF010000001">
    <property type="protein sequence ID" value="MBC2900015.1"/>
    <property type="molecule type" value="Genomic_DNA"/>
</dbReference>
<evidence type="ECO:0000259" key="2">
    <source>
        <dbReference type="Pfam" id="PF00975"/>
    </source>
</evidence>
<sequence length="261" mass="28174">MSAASGPYDTWFRRYEPASPGAMKLVVLPHAGGSAPYFLPLARALAPELDVLCVQYPGRLDRYREPAVTELRDLVDQVYRVLVSAPVGPVVLFGHSMGAVVAYEIARRLEESGGGRLLGVIASGRRAPHRHREETVHLRDDDGIIAEIRGLSGTDAGALADEDLLRMALPALRADYRAVETYRATPGAAPLSAPVTVLTGESDPRVSPDDARAWEEVTSGTFRLRSFPGGHFYLNDRQAEVTAAIRESVDAFRSAAAPTSP</sequence>
<evidence type="ECO:0000313" key="4">
    <source>
        <dbReference type="Proteomes" id="UP000584670"/>
    </source>
</evidence>
<dbReference type="InterPro" id="IPR001031">
    <property type="entry name" value="Thioesterase"/>
</dbReference>
<organism evidence="3 4">
    <name type="scientific">Streptomyces cupreus</name>
    <dbReference type="NCBI Taxonomy" id="2759956"/>
    <lineage>
        <taxon>Bacteria</taxon>
        <taxon>Bacillati</taxon>
        <taxon>Actinomycetota</taxon>
        <taxon>Actinomycetes</taxon>
        <taxon>Kitasatosporales</taxon>
        <taxon>Streptomycetaceae</taxon>
        <taxon>Streptomyces</taxon>
    </lineage>
</organism>
<dbReference type="InterPro" id="IPR012223">
    <property type="entry name" value="TEII"/>
</dbReference>
<dbReference type="InterPro" id="IPR029058">
    <property type="entry name" value="AB_hydrolase_fold"/>
</dbReference>
<dbReference type="GO" id="GO:0008610">
    <property type="term" value="P:lipid biosynthetic process"/>
    <property type="evidence" value="ECO:0007669"/>
    <property type="project" value="TreeGrafter"/>
</dbReference>
<dbReference type="PANTHER" id="PTHR11487:SF0">
    <property type="entry name" value="S-ACYL FATTY ACID SYNTHASE THIOESTERASE, MEDIUM CHAIN"/>
    <property type="match status" value="1"/>
</dbReference>
<feature type="domain" description="Thioesterase" evidence="2">
    <location>
        <begin position="24"/>
        <end position="246"/>
    </location>
</feature>
<comment type="caution">
    <text evidence="3">The sequence shown here is derived from an EMBL/GenBank/DDBJ whole genome shotgun (WGS) entry which is preliminary data.</text>
</comment>
<dbReference type="SUPFAM" id="SSF53474">
    <property type="entry name" value="alpha/beta-Hydrolases"/>
    <property type="match status" value="1"/>
</dbReference>
<protein>
    <submittedName>
        <fullName evidence="3">Thioesterase</fullName>
    </submittedName>
</protein>
<reference evidence="3 4" key="1">
    <citation type="submission" date="2020-08" db="EMBL/GenBank/DDBJ databases">
        <title>Streptomyces sp. PSKA01 genome sequencing and assembly.</title>
        <authorList>
            <person name="Mandal S."/>
            <person name="Maiti P.K."/>
            <person name="Das P."/>
        </authorList>
    </citation>
    <scope>NUCLEOTIDE SEQUENCE [LARGE SCALE GENOMIC DNA]</scope>
    <source>
        <strain evidence="3 4">PSKA01</strain>
    </source>
</reference>
<evidence type="ECO:0000256" key="1">
    <source>
        <dbReference type="ARBA" id="ARBA00007169"/>
    </source>
</evidence>
<name>A0A7X1IWU2_9ACTN</name>